<gene>
    <name evidence="1" type="ORF">LACBIDRAFT_323966</name>
</gene>
<reference evidence="1 2" key="1">
    <citation type="journal article" date="2008" name="Nature">
        <title>The genome of Laccaria bicolor provides insights into mycorrhizal symbiosis.</title>
        <authorList>
            <person name="Martin F."/>
            <person name="Aerts A."/>
            <person name="Ahren D."/>
            <person name="Brun A."/>
            <person name="Danchin E.G.J."/>
            <person name="Duchaussoy F."/>
            <person name="Gibon J."/>
            <person name="Kohler A."/>
            <person name="Lindquist E."/>
            <person name="Pereda V."/>
            <person name="Salamov A."/>
            <person name="Shapiro H.J."/>
            <person name="Wuyts J."/>
            <person name="Blaudez D."/>
            <person name="Buee M."/>
            <person name="Brokstein P."/>
            <person name="Canbaeck B."/>
            <person name="Cohen D."/>
            <person name="Courty P.E."/>
            <person name="Coutinho P.M."/>
            <person name="Delaruelle C."/>
            <person name="Detter J.C."/>
            <person name="Deveau A."/>
            <person name="DiFazio S."/>
            <person name="Duplessis S."/>
            <person name="Fraissinet-Tachet L."/>
            <person name="Lucic E."/>
            <person name="Frey-Klett P."/>
            <person name="Fourrey C."/>
            <person name="Feussner I."/>
            <person name="Gay G."/>
            <person name="Grimwood J."/>
            <person name="Hoegger P.J."/>
            <person name="Jain P."/>
            <person name="Kilaru S."/>
            <person name="Labbe J."/>
            <person name="Lin Y.C."/>
            <person name="Legue V."/>
            <person name="Le Tacon F."/>
            <person name="Marmeisse R."/>
            <person name="Melayah D."/>
            <person name="Montanini B."/>
            <person name="Muratet M."/>
            <person name="Nehls U."/>
            <person name="Niculita-Hirzel H."/>
            <person name="Oudot-Le Secq M.P."/>
            <person name="Peter M."/>
            <person name="Quesneville H."/>
            <person name="Rajashekar B."/>
            <person name="Reich M."/>
            <person name="Rouhier N."/>
            <person name="Schmutz J."/>
            <person name="Yin T."/>
            <person name="Chalot M."/>
            <person name="Henrissat B."/>
            <person name="Kuees U."/>
            <person name="Lucas S."/>
            <person name="Van de Peer Y."/>
            <person name="Podila G.K."/>
            <person name="Polle A."/>
            <person name="Pukkila P.J."/>
            <person name="Richardson P.M."/>
            <person name="Rouze P."/>
            <person name="Sanders I.R."/>
            <person name="Stajich J.E."/>
            <person name="Tunlid A."/>
            <person name="Tuskan G."/>
            <person name="Grigoriev I.V."/>
        </authorList>
    </citation>
    <scope>NUCLEOTIDE SEQUENCE [LARGE SCALE GENOMIC DNA]</scope>
    <source>
        <strain evidence="2">S238N-H82 / ATCC MYA-4686</strain>
    </source>
</reference>
<organism evidence="2">
    <name type="scientific">Laccaria bicolor (strain S238N-H82 / ATCC MYA-4686)</name>
    <name type="common">Bicoloured deceiver</name>
    <name type="synonym">Laccaria laccata var. bicolor</name>
    <dbReference type="NCBI Taxonomy" id="486041"/>
    <lineage>
        <taxon>Eukaryota</taxon>
        <taxon>Fungi</taxon>
        <taxon>Dikarya</taxon>
        <taxon>Basidiomycota</taxon>
        <taxon>Agaricomycotina</taxon>
        <taxon>Agaricomycetes</taxon>
        <taxon>Agaricomycetidae</taxon>
        <taxon>Agaricales</taxon>
        <taxon>Agaricineae</taxon>
        <taxon>Hydnangiaceae</taxon>
        <taxon>Laccaria</taxon>
    </lineage>
</organism>
<evidence type="ECO:0000313" key="2">
    <source>
        <dbReference type="Proteomes" id="UP000001194"/>
    </source>
</evidence>
<keyword evidence="2" id="KW-1185">Reference proteome</keyword>
<dbReference type="KEGG" id="lbc:LACBIDRAFT_323966"/>
<dbReference type="HOGENOM" id="CLU_1713570_0_0_1"/>
<dbReference type="GeneID" id="6073014"/>
<evidence type="ECO:0000313" key="1">
    <source>
        <dbReference type="EMBL" id="EDR11778.1"/>
    </source>
</evidence>
<proteinExistence type="predicted"/>
<dbReference type="AlphaFoldDB" id="B0D072"/>
<dbReference type="EMBL" id="DS547095">
    <property type="protein sequence ID" value="EDR11778.1"/>
    <property type="molecule type" value="Genomic_DNA"/>
</dbReference>
<dbReference type="InParanoid" id="B0D072"/>
<sequence>MSEQEVPRVYLGPSTAISKWAATGGDNVVLLHKKEHPRVSPRGFAEYFLDLMLLPASYQPALPSPCSMSSFKWYLYMETINSVLRLVVGSSTRTLQRSESQLGNLLIFGKALTLTLVPTFYRVTYQVSNSPQEVSCEAQCNSTPWYQYFESWA</sequence>
<dbReference type="RefSeq" id="XP_001877675.1">
    <property type="nucleotide sequence ID" value="XM_001877640.1"/>
</dbReference>
<protein>
    <submittedName>
        <fullName evidence="1">Predicted protein</fullName>
    </submittedName>
</protein>
<dbReference type="Proteomes" id="UP000001194">
    <property type="component" value="Unassembled WGS sequence"/>
</dbReference>
<accession>B0D072</accession>
<name>B0D072_LACBS</name>